<keyword evidence="3" id="KW-1185">Reference proteome</keyword>
<evidence type="ECO:0000256" key="1">
    <source>
        <dbReference type="SAM" id="Phobius"/>
    </source>
</evidence>
<comment type="caution">
    <text evidence="2">The sequence shown here is derived from an EMBL/GenBank/DDBJ whole genome shotgun (WGS) entry which is preliminary data.</text>
</comment>
<sequence length="436" mass="46854">MPALLIRVTPAPRESVWVWALSVTTVAGLRYALLIASGRRRLVEMSFWVFTYVFLGLAPLVQMRTEQVPDTTKGADPTLNATAMTIVAVGIVAFLAGLVVVGRRDTADAAAPVAREVDRRRALLLGGAGLLSATYYVAAVGLPTLFSSRDDLVQAVAARWQEPIAAVMVAGAQMPVLVAFVALVKVYQRAPDRFVLGVLILDGIVLAVVLNPIANARYTAGTAALAVAALFGLFATPTRFRLVAVSAVAALVVLFPMLDLFRYSASGELKTAGPLDSLVSPDYDSFAQINNTALYVQREGSTYGQQAAGVVLFWVPRKLWADKPTDTGILLADFRGYTFKNLSAPLWGELYINGTWPALVLGMGALGALARRADARIDATLRRTRSPGVLACILPFYLIILLRGSLLQAMSSLLVILVCSVFVLDWRKERADAFVG</sequence>
<keyword evidence="1" id="KW-0812">Transmembrane</keyword>
<dbReference type="RefSeq" id="WP_157105140.1">
    <property type="nucleotide sequence ID" value="NZ_JAAXOM010000002.1"/>
</dbReference>
<name>A0A846W4F8_9NOCA</name>
<accession>A0A846W4F8</accession>
<feature type="transmembrane region" description="Helical" evidence="1">
    <location>
        <begin position="194"/>
        <end position="210"/>
    </location>
</feature>
<feature type="transmembrane region" description="Helical" evidence="1">
    <location>
        <begin position="382"/>
        <end position="400"/>
    </location>
</feature>
<feature type="transmembrane region" description="Helical" evidence="1">
    <location>
        <begin position="42"/>
        <end position="61"/>
    </location>
</feature>
<dbReference type="AlphaFoldDB" id="A0A846W4F8"/>
<gene>
    <name evidence="2" type="ORF">HGA10_09310</name>
</gene>
<feature type="transmembrane region" description="Helical" evidence="1">
    <location>
        <begin position="122"/>
        <end position="144"/>
    </location>
</feature>
<feature type="transmembrane region" description="Helical" evidence="1">
    <location>
        <begin position="242"/>
        <end position="261"/>
    </location>
</feature>
<feature type="transmembrane region" description="Helical" evidence="1">
    <location>
        <begin position="350"/>
        <end position="370"/>
    </location>
</feature>
<dbReference type="Proteomes" id="UP000572007">
    <property type="component" value="Unassembled WGS sequence"/>
</dbReference>
<dbReference type="EMBL" id="JAAXOM010000002">
    <property type="protein sequence ID" value="NKX87507.1"/>
    <property type="molecule type" value="Genomic_DNA"/>
</dbReference>
<keyword evidence="1" id="KW-0472">Membrane</keyword>
<organism evidence="2 3">
    <name type="scientific">Nocardia coubleae</name>
    <dbReference type="NCBI Taxonomy" id="356147"/>
    <lineage>
        <taxon>Bacteria</taxon>
        <taxon>Bacillati</taxon>
        <taxon>Actinomycetota</taxon>
        <taxon>Actinomycetes</taxon>
        <taxon>Mycobacteriales</taxon>
        <taxon>Nocardiaceae</taxon>
        <taxon>Nocardia</taxon>
    </lineage>
</organism>
<proteinExistence type="predicted"/>
<feature type="transmembrane region" description="Helical" evidence="1">
    <location>
        <begin position="406"/>
        <end position="424"/>
    </location>
</feature>
<evidence type="ECO:0000313" key="3">
    <source>
        <dbReference type="Proteomes" id="UP000572007"/>
    </source>
</evidence>
<protein>
    <submittedName>
        <fullName evidence="2">Oligosaccharide repeat unit polymerase</fullName>
    </submittedName>
</protein>
<keyword evidence="1" id="KW-1133">Transmembrane helix</keyword>
<feature type="transmembrane region" description="Helical" evidence="1">
    <location>
        <begin position="164"/>
        <end position="187"/>
    </location>
</feature>
<feature type="transmembrane region" description="Helical" evidence="1">
    <location>
        <begin position="16"/>
        <end position="35"/>
    </location>
</feature>
<reference evidence="2 3" key="1">
    <citation type="submission" date="2020-04" db="EMBL/GenBank/DDBJ databases">
        <title>MicrobeNet Type strains.</title>
        <authorList>
            <person name="Nicholson A.C."/>
        </authorList>
    </citation>
    <scope>NUCLEOTIDE SEQUENCE [LARGE SCALE GENOMIC DNA]</scope>
    <source>
        <strain evidence="2 3">DSM 44960</strain>
    </source>
</reference>
<feature type="transmembrane region" description="Helical" evidence="1">
    <location>
        <begin position="216"/>
        <end position="235"/>
    </location>
</feature>
<feature type="transmembrane region" description="Helical" evidence="1">
    <location>
        <begin position="81"/>
        <end position="101"/>
    </location>
</feature>
<evidence type="ECO:0000313" key="2">
    <source>
        <dbReference type="EMBL" id="NKX87507.1"/>
    </source>
</evidence>